<accession>A0ABQ5K5C0</accession>
<protein>
    <submittedName>
        <fullName evidence="5">Tryptophanase</fullName>
    </submittedName>
</protein>
<keyword evidence="6" id="KW-1185">Reference proteome</keyword>
<evidence type="ECO:0000256" key="3">
    <source>
        <dbReference type="SAM" id="MobiDB-lite"/>
    </source>
</evidence>
<dbReference type="Pfam" id="PF01212">
    <property type="entry name" value="Beta_elim_lyase"/>
    <property type="match status" value="1"/>
</dbReference>
<evidence type="ECO:0000256" key="2">
    <source>
        <dbReference type="ARBA" id="ARBA00022898"/>
    </source>
</evidence>
<dbReference type="Gene3D" id="3.40.640.10">
    <property type="entry name" value="Type I PLP-dependent aspartate aminotransferase-like (Major domain)"/>
    <property type="match status" value="2"/>
</dbReference>
<proteinExistence type="predicted"/>
<evidence type="ECO:0000313" key="5">
    <source>
        <dbReference type="EMBL" id="GKT27730.1"/>
    </source>
</evidence>
<dbReference type="InterPro" id="IPR001597">
    <property type="entry name" value="ArAA_b-elim_lyase/Thr_aldolase"/>
</dbReference>
<dbReference type="EMBL" id="BQXS01000045">
    <property type="protein sequence ID" value="GKT27730.1"/>
    <property type="molecule type" value="Genomic_DNA"/>
</dbReference>
<feature type="non-terminal residue" evidence="5">
    <location>
        <position position="1"/>
    </location>
</feature>
<feature type="compositionally biased region" description="Pro residues" evidence="3">
    <location>
        <begin position="53"/>
        <end position="62"/>
    </location>
</feature>
<comment type="cofactor">
    <cofactor evidence="1">
        <name>pyridoxal 5'-phosphate</name>
        <dbReference type="ChEBI" id="CHEBI:597326"/>
    </cofactor>
</comment>
<dbReference type="InterPro" id="IPR015421">
    <property type="entry name" value="PyrdxlP-dep_Trfase_major"/>
</dbReference>
<comment type="caution">
    <text evidence="5">The sequence shown here is derived from an EMBL/GenBank/DDBJ whole genome shotgun (WGS) entry which is preliminary data.</text>
</comment>
<dbReference type="InterPro" id="IPR015424">
    <property type="entry name" value="PyrdxlP-dep_Trfase"/>
</dbReference>
<reference evidence="5" key="1">
    <citation type="submission" date="2022-03" db="EMBL/GenBank/DDBJ databases">
        <title>Draft genome sequence of Aduncisulcus paluster, a free-living microaerophilic Fornicata.</title>
        <authorList>
            <person name="Yuyama I."/>
            <person name="Kume K."/>
            <person name="Tamura T."/>
            <person name="Inagaki Y."/>
            <person name="Hashimoto T."/>
        </authorList>
    </citation>
    <scope>NUCLEOTIDE SEQUENCE</scope>
    <source>
        <strain evidence="5">NY0171</strain>
    </source>
</reference>
<feature type="domain" description="Aromatic amino acid beta-eliminating lyase/threonine aldolase" evidence="4">
    <location>
        <begin position="809"/>
        <end position="1231"/>
    </location>
</feature>
<feature type="region of interest" description="Disordered" evidence="3">
    <location>
        <begin position="1"/>
        <end position="77"/>
    </location>
</feature>
<evidence type="ECO:0000256" key="1">
    <source>
        <dbReference type="ARBA" id="ARBA00001933"/>
    </source>
</evidence>
<dbReference type="PANTHER" id="PTHR32325:SF4">
    <property type="entry name" value="TRYPTOPHANASE"/>
    <property type="match status" value="1"/>
</dbReference>
<dbReference type="Proteomes" id="UP001057375">
    <property type="component" value="Unassembled WGS sequence"/>
</dbReference>
<dbReference type="SUPFAM" id="SSF53383">
    <property type="entry name" value="PLP-dependent transferases"/>
    <property type="match status" value="1"/>
</dbReference>
<keyword evidence="2" id="KW-0663">Pyridoxal phosphate</keyword>
<sequence length="1311" mass="145463">GSFSSSASSDKTKNRNRQSTATGSNREEEDVVEHAPGHPFSHSSVQTQRLIPEVPPPPPPLPDGLKHQVPNGRSVSNFRGKVEAKKLVSEATKASEANHTTGGDELKKLMQQNIQDIAKKTFSSCVYLIKPSDVSHILCVQNSEIPYFIHCKYIARIIDLIVSGVSTCLREDSKVQRFSLGHTTHPLASAGSFPAQSAASTSLSATSLTRMPHLHTHTKLLTDLLRHVVHDSSGASALYHMVNAAVFFENHVKRRGLTGFLWRVVSAILPLASNNLPDESLGVIRQALRNASVSQSIFGISVIHCARALVCLRSLVLSGILQLRGQCSALYAESHGFERSDILYSISEVLPLCVGGSAIGIRELSEGIRDWADCSIIAQALGPASMATKYLLPKLQHNSSGMPTISRLASYSSLSMSSVSSPRSKPYVSLEERLLTEPDTIIPSILLSSLRLFLLSASHLHFHSNCVRVCGTDGIRIGEKTIRLLNVSDGVCCTSRWDDSSNSKPVPVGISSGCECFNLSPKSACDHVCDCMRMLRLRCDVMMIEKERAKRKGERKDDEVTTSQASERCVISVDELFDDPIFGHYMIMLLGFCVYLKGQPIETACNWLKRRCVNIMEEQGCGRGDDGTVFIRELSHCVCEQECSDFHDNGALNVTNIAPSTAVHSFVNDSKLKQSSERFPKIKNLLSRSIRPPSLSNTSLEHTYGNSLELPEKEVIDDIKEPAGLLRFIVFGKYWRLISAEIEAIPAKTRALIRALSSEQRPYLTHVVQLRKELATSNKREQFKHRAEIALKAGGNPFLFPTEMLAGPDMLSDSGSSAMDASQFGKLMIGDESYGSNKGWFIWNQTIKDIFHPKFGNPFVNQSDNEELNSKYFNKKSFNFLYHQGRAAENSLFRNILQTIVLQGGKEAEGDWYACFNTAFDTTGGHILSLSRTEMPDAEGNPVKVGLKLTEFNNPKIRDGTYKKDDRFLGNCDFDAAKKFIEENHARIAIFYMTITNNKGGGAPVSLDHIRKVSSLCHKYDIPFFFDACRFAENAWYVQRDEYPDKFAENAWYVQRDEYPDKSIQEITLETFDCCDGFHSSLKKDGLCNMGGCLCIAPEGVFAKKYSSEKIGEPCIIQMLTDSIILTEGHFTYGGLTGRDILALSEGLRIIVRQSYLDGRIGQVIRLGNLLADLDVPVIQPVGGSAVYVDMDKFMGDLEPHKIGTSKRGKFYGCAVVMIMLAFGFRACELGAQAFSSPYGVAPYEKPEDVSGNFVRLAIPRHIYADCDLYNMALVLSFLKEHRDLIKHVIPDEGCRRLSLHHFKTTFKVAK</sequence>
<evidence type="ECO:0000313" key="6">
    <source>
        <dbReference type="Proteomes" id="UP001057375"/>
    </source>
</evidence>
<gene>
    <name evidence="5" type="ORF">ADUPG1_000148</name>
</gene>
<organism evidence="5 6">
    <name type="scientific">Aduncisulcus paluster</name>
    <dbReference type="NCBI Taxonomy" id="2918883"/>
    <lineage>
        <taxon>Eukaryota</taxon>
        <taxon>Metamonada</taxon>
        <taxon>Carpediemonas-like organisms</taxon>
        <taxon>Aduncisulcus</taxon>
    </lineage>
</organism>
<name>A0ABQ5K5C0_9EUKA</name>
<evidence type="ECO:0000259" key="4">
    <source>
        <dbReference type="Pfam" id="PF01212"/>
    </source>
</evidence>
<dbReference type="PANTHER" id="PTHR32325">
    <property type="entry name" value="BETA-ELIMINATING LYASE-LIKE PROTEIN-RELATED"/>
    <property type="match status" value="1"/>
</dbReference>